<sequence length="43" mass="4755">MSSVNSLPKELLLQHMQCGKKSKYDQEKCLSTASTDLLALSIN</sequence>
<evidence type="ECO:0000313" key="2">
    <source>
        <dbReference type="Proteomes" id="UP000009138"/>
    </source>
</evidence>
<gene>
    <name evidence="1" type="ORF">RO3G_12356</name>
</gene>
<dbReference type="VEuPathDB" id="FungiDB:RO3G_12356"/>
<dbReference type="InParanoid" id="I1CGR5"/>
<dbReference type="GeneID" id="93619321"/>
<name>I1CGR5_RHIO9</name>
<organism evidence="1 2">
    <name type="scientific">Rhizopus delemar (strain RA 99-880 / ATCC MYA-4621 / FGSC 9543 / NRRL 43880)</name>
    <name type="common">Mucormycosis agent</name>
    <name type="synonym">Rhizopus arrhizus var. delemar</name>
    <dbReference type="NCBI Taxonomy" id="246409"/>
    <lineage>
        <taxon>Eukaryota</taxon>
        <taxon>Fungi</taxon>
        <taxon>Fungi incertae sedis</taxon>
        <taxon>Mucoromycota</taxon>
        <taxon>Mucoromycotina</taxon>
        <taxon>Mucoromycetes</taxon>
        <taxon>Mucorales</taxon>
        <taxon>Mucorineae</taxon>
        <taxon>Rhizopodaceae</taxon>
        <taxon>Rhizopus</taxon>
    </lineage>
</organism>
<dbReference type="AlphaFoldDB" id="I1CGR5"/>
<reference evidence="1 2" key="1">
    <citation type="journal article" date="2009" name="PLoS Genet.">
        <title>Genomic analysis of the basal lineage fungus Rhizopus oryzae reveals a whole-genome duplication.</title>
        <authorList>
            <person name="Ma L.-J."/>
            <person name="Ibrahim A.S."/>
            <person name="Skory C."/>
            <person name="Grabherr M.G."/>
            <person name="Burger G."/>
            <person name="Butler M."/>
            <person name="Elias M."/>
            <person name="Idnurm A."/>
            <person name="Lang B.F."/>
            <person name="Sone T."/>
            <person name="Abe A."/>
            <person name="Calvo S.E."/>
            <person name="Corrochano L.M."/>
            <person name="Engels R."/>
            <person name="Fu J."/>
            <person name="Hansberg W."/>
            <person name="Kim J.-M."/>
            <person name="Kodira C.D."/>
            <person name="Koehrsen M.J."/>
            <person name="Liu B."/>
            <person name="Miranda-Saavedra D."/>
            <person name="O'Leary S."/>
            <person name="Ortiz-Castellanos L."/>
            <person name="Poulter R."/>
            <person name="Rodriguez-Romero J."/>
            <person name="Ruiz-Herrera J."/>
            <person name="Shen Y.-Q."/>
            <person name="Zeng Q."/>
            <person name="Galagan J."/>
            <person name="Birren B.W."/>
            <person name="Cuomo C.A."/>
            <person name="Wickes B.L."/>
        </authorList>
    </citation>
    <scope>NUCLEOTIDE SEQUENCE [LARGE SCALE GENOMIC DNA]</scope>
    <source>
        <strain evidence="2">RA 99-880 / ATCC MYA-4621 / FGSC 9543 / NRRL 43880</strain>
    </source>
</reference>
<dbReference type="EMBL" id="CH476741">
    <property type="protein sequence ID" value="EIE87645.1"/>
    <property type="molecule type" value="Genomic_DNA"/>
</dbReference>
<dbReference type="Proteomes" id="UP000009138">
    <property type="component" value="Unassembled WGS sequence"/>
</dbReference>
<protein>
    <submittedName>
        <fullName evidence="1">Uncharacterized protein</fullName>
    </submittedName>
</protein>
<accession>I1CGR5</accession>
<keyword evidence="2" id="KW-1185">Reference proteome</keyword>
<dbReference type="RefSeq" id="XP_067523041.1">
    <property type="nucleotide sequence ID" value="XM_067666940.1"/>
</dbReference>
<evidence type="ECO:0000313" key="1">
    <source>
        <dbReference type="EMBL" id="EIE87645.1"/>
    </source>
</evidence>
<proteinExistence type="predicted"/>